<protein>
    <submittedName>
        <fullName evidence="7">Serine/threonine-protein kinase PknB</fullName>
        <ecNumber evidence="7">2.7.11.1</ecNumber>
    </submittedName>
</protein>
<evidence type="ECO:0000313" key="8">
    <source>
        <dbReference type="Proteomes" id="UP000320176"/>
    </source>
</evidence>
<dbReference type="InterPro" id="IPR008271">
    <property type="entry name" value="Ser/Thr_kinase_AS"/>
</dbReference>
<name>A0A5C6B0M9_9BACT</name>
<dbReference type="CDD" id="cd14014">
    <property type="entry name" value="STKc_PknB_like"/>
    <property type="match status" value="1"/>
</dbReference>
<dbReference type="InterPro" id="IPR000719">
    <property type="entry name" value="Prot_kinase_dom"/>
</dbReference>
<evidence type="ECO:0000259" key="6">
    <source>
        <dbReference type="PROSITE" id="PS50011"/>
    </source>
</evidence>
<sequence length="336" mass="37173">MSVLELSNYEFGDILGVGTVGTIYLATDLHTGEQVAVKKLHPRVSRDPLIRARFKREMTILERLRHPNIVSYLGGGREDDSLFFVMEVVHGGTVQNLLDSGGPLPWQAVVEISRQICSALQCAHNHGIVHRDLKPSNLFLTPEGVVKLGDFGIARDLTRADLSSDGVTVGTHAYMAPEQITGDLSVSGKVDLYALGCCIFEMLTDRKVFLGENYAQLFEQHLKQAPPKLRTLVPQCPEALEQIVFEMLAKKADDRPFNARLVQATMLEIAETAEAPETEKAKDDYSFHVGREQLVERIQKRFRPPAVDISWKRFALAGAIVVALIAVLSVVAAMTQ</sequence>
<dbReference type="Gene3D" id="1.10.510.10">
    <property type="entry name" value="Transferase(Phosphotransferase) domain 1"/>
    <property type="match status" value="1"/>
</dbReference>
<dbReference type="Proteomes" id="UP000320176">
    <property type="component" value="Unassembled WGS sequence"/>
</dbReference>
<dbReference type="SMART" id="SM00220">
    <property type="entry name" value="S_TKc"/>
    <property type="match status" value="1"/>
</dbReference>
<evidence type="ECO:0000256" key="3">
    <source>
        <dbReference type="ARBA" id="ARBA00022777"/>
    </source>
</evidence>
<reference evidence="7 8" key="1">
    <citation type="submission" date="2019-02" db="EMBL/GenBank/DDBJ databases">
        <title>Deep-cultivation of Planctomycetes and their phenomic and genomic characterization uncovers novel biology.</title>
        <authorList>
            <person name="Wiegand S."/>
            <person name="Jogler M."/>
            <person name="Boedeker C."/>
            <person name="Pinto D."/>
            <person name="Vollmers J."/>
            <person name="Rivas-Marin E."/>
            <person name="Kohn T."/>
            <person name="Peeters S.H."/>
            <person name="Heuer A."/>
            <person name="Rast P."/>
            <person name="Oberbeckmann S."/>
            <person name="Bunk B."/>
            <person name="Jeske O."/>
            <person name="Meyerdierks A."/>
            <person name="Storesund J.E."/>
            <person name="Kallscheuer N."/>
            <person name="Luecker S."/>
            <person name="Lage O.M."/>
            <person name="Pohl T."/>
            <person name="Merkel B.J."/>
            <person name="Hornburger P."/>
            <person name="Mueller R.-W."/>
            <person name="Bruemmer F."/>
            <person name="Labrenz M."/>
            <person name="Spormann A.M."/>
            <person name="Op Den Camp H."/>
            <person name="Overmann J."/>
            <person name="Amann R."/>
            <person name="Jetten M.S.M."/>
            <person name="Mascher T."/>
            <person name="Medema M.H."/>
            <person name="Devos D.P."/>
            <person name="Kaster A.-K."/>
            <person name="Ovreas L."/>
            <person name="Rohde M."/>
            <person name="Galperin M.Y."/>
            <person name="Jogler C."/>
        </authorList>
    </citation>
    <scope>NUCLEOTIDE SEQUENCE [LARGE SCALE GENOMIC DNA]</scope>
    <source>
        <strain evidence="7 8">Pla52n</strain>
    </source>
</reference>
<dbReference type="EMBL" id="SJPN01000002">
    <property type="protein sequence ID" value="TWU05723.1"/>
    <property type="molecule type" value="Genomic_DNA"/>
</dbReference>
<organism evidence="7 8">
    <name type="scientific">Stieleria varia</name>
    <dbReference type="NCBI Taxonomy" id="2528005"/>
    <lineage>
        <taxon>Bacteria</taxon>
        <taxon>Pseudomonadati</taxon>
        <taxon>Planctomycetota</taxon>
        <taxon>Planctomycetia</taxon>
        <taxon>Pirellulales</taxon>
        <taxon>Pirellulaceae</taxon>
        <taxon>Stieleria</taxon>
    </lineage>
</organism>
<keyword evidence="5" id="KW-1133">Transmembrane helix</keyword>
<gene>
    <name evidence="7" type="primary">pknB_15</name>
    <name evidence="7" type="ORF">Pla52n_14380</name>
</gene>
<proteinExistence type="predicted"/>
<dbReference type="PROSITE" id="PS00108">
    <property type="entry name" value="PROTEIN_KINASE_ST"/>
    <property type="match status" value="1"/>
</dbReference>
<comment type="caution">
    <text evidence="7">The sequence shown here is derived from an EMBL/GenBank/DDBJ whole genome shotgun (WGS) entry which is preliminary data.</text>
</comment>
<dbReference type="SUPFAM" id="SSF56112">
    <property type="entry name" value="Protein kinase-like (PK-like)"/>
    <property type="match status" value="1"/>
</dbReference>
<dbReference type="Pfam" id="PF00069">
    <property type="entry name" value="Pkinase"/>
    <property type="match status" value="1"/>
</dbReference>
<evidence type="ECO:0000313" key="7">
    <source>
        <dbReference type="EMBL" id="TWU05723.1"/>
    </source>
</evidence>
<dbReference type="OrthoDB" id="6111975at2"/>
<keyword evidence="2" id="KW-0547">Nucleotide-binding</keyword>
<dbReference type="InterPro" id="IPR011009">
    <property type="entry name" value="Kinase-like_dom_sf"/>
</dbReference>
<dbReference type="FunFam" id="3.30.200.20:FF:000180">
    <property type="entry name" value="serine/threonine-protein kinase STY46-like"/>
    <property type="match status" value="1"/>
</dbReference>
<keyword evidence="5" id="KW-0472">Membrane</keyword>
<evidence type="ECO:0000256" key="5">
    <source>
        <dbReference type="SAM" id="Phobius"/>
    </source>
</evidence>
<evidence type="ECO:0000256" key="4">
    <source>
        <dbReference type="ARBA" id="ARBA00022840"/>
    </source>
</evidence>
<keyword evidence="3 7" id="KW-0418">Kinase</keyword>
<dbReference type="AlphaFoldDB" id="A0A5C6B0M9"/>
<feature type="transmembrane region" description="Helical" evidence="5">
    <location>
        <begin position="314"/>
        <end position="334"/>
    </location>
</feature>
<dbReference type="GO" id="GO:0005524">
    <property type="term" value="F:ATP binding"/>
    <property type="evidence" value="ECO:0007669"/>
    <property type="project" value="UniProtKB-KW"/>
</dbReference>
<dbReference type="PANTHER" id="PTHR43289:SF6">
    <property type="entry name" value="SERINE_THREONINE-PROTEIN KINASE NEKL-3"/>
    <property type="match status" value="1"/>
</dbReference>
<keyword evidence="1 7" id="KW-0808">Transferase</keyword>
<dbReference type="RefSeq" id="WP_146518926.1">
    <property type="nucleotide sequence ID" value="NZ_CP151726.1"/>
</dbReference>
<dbReference type="EC" id="2.7.11.1" evidence="7"/>
<feature type="domain" description="Protein kinase" evidence="6">
    <location>
        <begin position="9"/>
        <end position="267"/>
    </location>
</feature>
<dbReference type="PROSITE" id="PS50011">
    <property type="entry name" value="PROTEIN_KINASE_DOM"/>
    <property type="match status" value="1"/>
</dbReference>
<accession>A0A5C6B0M9</accession>
<evidence type="ECO:0000256" key="1">
    <source>
        <dbReference type="ARBA" id="ARBA00022679"/>
    </source>
</evidence>
<keyword evidence="5" id="KW-0812">Transmembrane</keyword>
<keyword evidence="8" id="KW-1185">Reference proteome</keyword>
<dbReference type="GO" id="GO:0004674">
    <property type="term" value="F:protein serine/threonine kinase activity"/>
    <property type="evidence" value="ECO:0007669"/>
    <property type="project" value="UniProtKB-EC"/>
</dbReference>
<dbReference type="PANTHER" id="PTHR43289">
    <property type="entry name" value="MITOGEN-ACTIVATED PROTEIN KINASE KINASE KINASE 20-RELATED"/>
    <property type="match status" value="1"/>
</dbReference>
<keyword evidence="4" id="KW-0067">ATP-binding</keyword>
<evidence type="ECO:0000256" key="2">
    <source>
        <dbReference type="ARBA" id="ARBA00022741"/>
    </source>
</evidence>